<evidence type="ECO:0000256" key="1">
    <source>
        <dbReference type="SAM" id="MobiDB-lite"/>
    </source>
</evidence>
<dbReference type="Pfam" id="PF26366">
    <property type="entry name" value="DUF8094"/>
    <property type="match status" value="1"/>
</dbReference>
<feature type="transmembrane region" description="Helical" evidence="2">
    <location>
        <begin position="252"/>
        <end position="270"/>
    </location>
</feature>
<evidence type="ECO:0000313" key="4">
    <source>
        <dbReference type="EMBL" id="XDP43949.1"/>
    </source>
</evidence>
<reference evidence="4" key="1">
    <citation type="submission" date="2024-07" db="EMBL/GenBank/DDBJ databases">
        <authorList>
            <person name="fu j."/>
        </authorList>
    </citation>
    <scope>NUCLEOTIDE SEQUENCE</scope>
    <source>
        <strain evidence="4">P10A9</strain>
    </source>
</reference>
<feature type="region of interest" description="Disordered" evidence="1">
    <location>
        <begin position="199"/>
        <end position="230"/>
    </location>
</feature>
<evidence type="ECO:0000259" key="3">
    <source>
        <dbReference type="Pfam" id="PF26366"/>
    </source>
</evidence>
<dbReference type="AlphaFoldDB" id="A0AB39L0Q7"/>
<organism evidence="4">
    <name type="scientific">Sinomonas puerhi</name>
    <dbReference type="NCBI Taxonomy" id="3238584"/>
    <lineage>
        <taxon>Bacteria</taxon>
        <taxon>Bacillati</taxon>
        <taxon>Actinomycetota</taxon>
        <taxon>Actinomycetes</taxon>
        <taxon>Micrococcales</taxon>
        <taxon>Micrococcaceae</taxon>
        <taxon>Sinomonas</taxon>
    </lineage>
</organism>
<keyword evidence="2" id="KW-1133">Transmembrane helix</keyword>
<proteinExistence type="predicted"/>
<protein>
    <recommendedName>
        <fullName evidence="3">DUF8094 domain-containing protein</fullName>
    </recommendedName>
</protein>
<keyword evidence="2" id="KW-0812">Transmembrane</keyword>
<name>A0AB39L0Q7_9MICC</name>
<dbReference type="RefSeq" id="WP_369044798.1">
    <property type="nucleotide sequence ID" value="NZ_CP163302.1"/>
</dbReference>
<keyword evidence="2" id="KW-0472">Membrane</keyword>
<feature type="transmembrane region" description="Helical" evidence="2">
    <location>
        <begin position="173"/>
        <end position="196"/>
    </location>
</feature>
<gene>
    <name evidence="4" type="ORF">AB5L97_11665</name>
</gene>
<dbReference type="KEGG" id="spue:AB5L97_11665"/>
<feature type="domain" description="DUF8094" evidence="3">
    <location>
        <begin position="292"/>
        <end position="575"/>
    </location>
</feature>
<feature type="region of interest" description="Disordered" evidence="1">
    <location>
        <begin position="272"/>
        <end position="296"/>
    </location>
</feature>
<feature type="compositionally biased region" description="Low complexity" evidence="1">
    <location>
        <begin position="272"/>
        <end position="287"/>
    </location>
</feature>
<accession>A0AB39L0Q7</accession>
<sequence length="580" mass="59120">MRLKTVAALVLLGLVALVAGIGQLTWWAPDEQVTATLPADTQAAPLTVIDTKLRDLRGGEATLTIHGDGNYVLAAARPDDMAAWVGKAAHTTIDGASPDGKVLSATHADGEATSPNPAGADLFATTQNANGTLEYHWDLPDSGDWQLLLASDGTAPAPQDVTITWPSHATMPWAVPLIVIGAILVLGAAAIAVFGLPRRRGTGGSGPATGGRRRPASAAGDSGTAPIPHVERPAGTAELTAAAVRRGPAARVAAALAVVLGLAGFGAIPAQADSSPAPSPSASPSASEQAKARVVTEDQLSRILDQTASALQAGDDGKDAGKLAPRADGSALLARTQNYKVRASVSTAPAIAPVRASKLLTTVVTTQRSWPRTIVAVTQGDGNSTPQLLTLRQATARDNFKLTEAAPLLPGATIPGTPKTGADQIALDDKSGLAVSAKDALGGIADRLTSADSGWKDKIPDNAYIKDTFGYQSDIAKAANANFTFKHSLVGDEAAAFRTADGGAIVVAPLDFTVEGTPKSDGDKVTLQDDAAALAGGKEAKTKMTLTFRESLMLYIGKDGAAQPVQLIGATRNLSGASVS</sequence>
<dbReference type="EMBL" id="CP163302">
    <property type="protein sequence ID" value="XDP43949.1"/>
    <property type="molecule type" value="Genomic_DNA"/>
</dbReference>
<evidence type="ECO:0000256" key="2">
    <source>
        <dbReference type="SAM" id="Phobius"/>
    </source>
</evidence>
<dbReference type="InterPro" id="IPR058407">
    <property type="entry name" value="DUF8094"/>
</dbReference>